<keyword evidence="2" id="KW-1185">Reference proteome</keyword>
<accession>E9FW54</accession>
<dbReference type="Proteomes" id="UP000000305">
    <property type="component" value="Unassembled WGS sequence"/>
</dbReference>
<dbReference type="EMBL" id="GL732525">
    <property type="protein sequence ID" value="EFX88983.1"/>
    <property type="molecule type" value="Genomic_DNA"/>
</dbReference>
<gene>
    <name evidence="1" type="ORF">DAPPUDRAFT_233937</name>
</gene>
<evidence type="ECO:0000313" key="2">
    <source>
        <dbReference type="Proteomes" id="UP000000305"/>
    </source>
</evidence>
<dbReference type="AlphaFoldDB" id="E9FW54"/>
<sequence>MAAEQPNLLPLVWNHLYSAQKPQCQLRSERTNGVCRCPASVLTGSPVTWLGHDHPTRLYTFNGRRDGVQSAIFADCWDSLAQLNQHLQPFKDKQKGQYT</sequence>
<proteinExistence type="predicted"/>
<dbReference type="InParanoid" id="E9FW54"/>
<protein>
    <submittedName>
        <fullName evidence="1">Uncharacterized protein</fullName>
    </submittedName>
</protein>
<organism evidence="1 2">
    <name type="scientific">Daphnia pulex</name>
    <name type="common">Water flea</name>
    <dbReference type="NCBI Taxonomy" id="6669"/>
    <lineage>
        <taxon>Eukaryota</taxon>
        <taxon>Metazoa</taxon>
        <taxon>Ecdysozoa</taxon>
        <taxon>Arthropoda</taxon>
        <taxon>Crustacea</taxon>
        <taxon>Branchiopoda</taxon>
        <taxon>Diplostraca</taxon>
        <taxon>Cladocera</taxon>
        <taxon>Anomopoda</taxon>
        <taxon>Daphniidae</taxon>
        <taxon>Daphnia</taxon>
    </lineage>
</organism>
<dbReference type="HOGENOM" id="CLU_2322720_0_0_1"/>
<dbReference type="KEGG" id="dpx:DAPPUDRAFT_233937"/>
<reference evidence="1 2" key="1">
    <citation type="journal article" date="2011" name="Science">
        <title>The ecoresponsive genome of Daphnia pulex.</title>
        <authorList>
            <person name="Colbourne J.K."/>
            <person name="Pfrender M.E."/>
            <person name="Gilbert D."/>
            <person name="Thomas W.K."/>
            <person name="Tucker A."/>
            <person name="Oakley T.H."/>
            <person name="Tokishita S."/>
            <person name="Aerts A."/>
            <person name="Arnold G.J."/>
            <person name="Basu M.K."/>
            <person name="Bauer D.J."/>
            <person name="Caceres C.E."/>
            <person name="Carmel L."/>
            <person name="Casola C."/>
            <person name="Choi J.H."/>
            <person name="Detter J.C."/>
            <person name="Dong Q."/>
            <person name="Dusheyko S."/>
            <person name="Eads B.D."/>
            <person name="Frohlich T."/>
            <person name="Geiler-Samerotte K.A."/>
            <person name="Gerlach D."/>
            <person name="Hatcher P."/>
            <person name="Jogdeo S."/>
            <person name="Krijgsveld J."/>
            <person name="Kriventseva E.V."/>
            <person name="Kultz D."/>
            <person name="Laforsch C."/>
            <person name="Lindquist E."/>
            <person name="Lopez J."/>
            <person name="Manak J.R."/>
            <person name="Muller J."/>
            <person name="Pangilinan J."/>
            <person name="Patwardhan R.P."/>
            <person name="Pitluck S."/>
            <person name="Pritham E.J."/>
            <person name="Rechtsteiner A."/>
            <person name="Rho M."/>
            <person name="Rogozin I.B."/>
            <person name="Sakarya O."/>
            <person name="Salamov A."/>
            <person name="Schaack S."/>
            <person name="Shapiro H."/>
            <person name="Shiga Y."/>
            <person name="Skalitzky C."/>
            <person name="Smith Z."/>
            <person name="Souvorov A."/>
            <person name="Sung W."/>
            <person name="Tang Z."/>
            <person name="Tsuchiya D."/>
            <person name="Tu H."/>
            <person name="Vos H."/>
            <person name="Wang M."/>
            <person name="Wolf Y.I."/>
            <person name="Yamagata H."/>
            <person name="Yamada T."/>
            <person name="Ye Y."/>
            <person name="Shaw J.R."/>
            <person name="Andrews J."/>
            <person name="Crease T.J."/>
            <person name="Tang H."/>
            <person name="Lucas S.M."/>
            <person name="Robertson H.M."/>
            <person name="Bork P."/>
            <person name="Koonin E.V."/>
            <person name="Zdobnov E.M."/>
            <person name="Grigoriev I.V."/>
            <person name="Lynch M."/>
            <person name="Boore J.L."/>
        </authorList>
    </citation>
    <scope>NUCLEOTIDE SEQUENCE [LARGE SCALE GENOMIC DNA]</scope>
</reference>
<name>E9FW54_DAPPU</name>
<evidence type="ECO:0000313" key="1">
    <source>
        <dbReference type="EMBL" id="EFX88983.1"/>
    </source>
</evidence>